<evidence type="ECO:0000256" key="2">
    <source>
        <dbReference type="ARBA" id="ARBA00022729"/>
    </source>
</evidence>
<feature type="chain" id="PRO_5045410291" evidence="4">
    <location>
        <begin position="23"/>
        <end position="612"/>
    </location>
</feature>
<dbReference type="NCBIfam" id="TIGR01414">
    <property type="entry name" value="autotrans_barl"/>
    <property type="match status" value="1"/>
</dbReference>
<evidence type="ECO:0000256" key="3">
    <source>
        <dbReference type="ARBA" id="ARBA00022801"/>
    </source>
</evidence>
<reference evidence="6 7" key="1">
    <citation type="submission" date="2023-07" db="EMBL/GenBank/DDBJ databases">
        <title>Sorghum-associated microbial communities from plants grown in Nebraska, USA.</title>
        <authorList>
            <person name="Schachtman D."/>
        </authorList>
    </citation>
    <scope>NUCLEOTIDE SEQUENCE [LARGE SCALE GENOMIC DNA]</scope>
    <source>
        <strain evidence="6 7">BE187</strain>
    </source>
</reference>
<dbReference type="Proteomes" id="UP001267878">
    <property type="component" value="Unassembled WGS sequence"/>
</dbReference>
<dbReference type="CDD" id="cd01847">
    <property type="entry name" value="Triacylglycerol_lipase_like"/>
    <property type="match status" value="1"/>
</dbReference>
<accession>A0ABU1VR43</accession>
<evidence type="ECO:0000313" key="6">
    <source>
        <dbReference type="EMBL" id="MDR7099698.1"/>
    </source>
</evidence>
<dbReference type="SUPFAM" id="SSF103515">
    <property type="entry name" value="Autotransporter"/>
    <property type="match status" value="1"/>
</dbReference>
<dbReference type="Gene3D" id="2.40.128.130">
    <property type="entry name" value="Autotransporter beta-domain"/>
    <property type="match status" value="1"/>
</dbReference>
<dbReference type="InterPro" id="IPR001087">
    <property type="entry name" value="GDSL"/>
</dbReference>
<feature type="signal peptide" evidence="4">
    <location>
        <begin position="1"/>
        <end position="22"/>
    </location>
</feature>
<dbReference type="EMBL" id="JAVDVW010000002">
    <property type="protein sequence ID" value="MDR7099698.1"/>
    <property type="molecule type" value="Genomic_DNA"/>
</dbReference>
<evidence type="ECO:0000313" key="7">
    <source>
        <dbReference type="Proteomes" id="UP001267878"/>
    </source>
</evidence>
<keyword evidence="2 4" id="KW-0732">Signal</keyword>
<feature type="domain" description="Autotransporter" evidence="5">
    <location>
        <begin position="337"/>
        <end position="612"/>
    </location>
</feature>
<comment type="similarity">
    <text evidence="1">Belongs to the 'GDSL' lipolytic enzyme family.</text>
</comment>
<dbReference type="InterPro" id="IPR017186">
    <property type="entry name" value="Lipase_autotranspt_EstA"/>
</dbReference>
<evidence type="ECO:0000256" key="1">
    <source>
        <dbReference type="ARBA" id="ARBA00008668"/>
    </source>
</evidence>
<name>A0ABU1VR43_9GAMM</name>
<proteinExistence type="inferred from homology"/>
<comment type="caution">
    <text evidence="6">The sequence shown here is derived from an EMBL/GenBank/DDBJ whole genome shotgun (WGS) entry which is preliminary data.</text>
</comment>
<dbReference type="RefSeq" id="WP_310054060.1">
    <property type="nucleotide sequence ID" value="NZ_JAVDVW010000002.1"/>
</dbReference>
<dbReference type="InterPro" id="IPR006315">
    <property type="entry name" value="OM_autotransptr_brl_dom"/>
</dbReference>
<dbReference type="SUPFAM" id="SSF52266">
    <property type="entry name" value="SGNH hydrolase"/>
    <property type="match status" value="1"/>
</dbReference>
<dbReference type="Gene3D" id="3.40.50.1110">
    <property type="entry name" value="SGNH hydrolase"/>
    <property type="match status" value="1"/>
</dbReference>
<dbReference type="InterPro" id="IPR036709">
    <property type="entry name" value="Autotransporte_beta_dom_sf"/>
</dbReference>
<evidence type="ECO:0000256" key="4">
    <source>
        <dbReference type="SAM" id="SignalP"/>
    </source>
</evidence>
<dbReference type="SMART" id="SM00869">
    <property type="entry name" value="Autotransporter"/>
    <property type="match status" value="1"/>
</dbReference>
<evidence type="ECO:0000259" key="5">
    <source>
        <dbReference type="PROSITE" id="PS51208"/>
    </source>
</evidence>
<dbReference type="PIRSF" id="PIRSF037375">
    <property type="entry name" value="Autotrns_EstA"/>
    <property type="match status" value="1"/>
</dbReference>
<organism evidence="6 7">
    <name type="scientific">Agrilutibacter niabensis</name>
    <dbReference type="NCBI Taxonomy" id="380628"/>
    <lineage>
        <taxon>Bacteria</taxon>
        <taxon>Pseudomonadati</taxon>
        <taxon>Pseudomonadota</taxon>
        <taxon>Gammaproteobacteria</taxon>
        <taxon>Lysobacterales</taxon>
        <taxon>Lysobacteraceae</taxon>
        <taxon>Agrilutibacter</taxon>
    </lineage>
</organism>
<dbReference type="Pfam" id="PF03797">
    <property type="entry name" value="Autotransporter"/>
    <property type="match status" value="1"/>
</dbReference>
<dbReference type="PROSITE" id="PS51208">
    <property type="entry name" value="AUTOTRANSPORTER"/>
    <property type="match status" value="1"/>
</dbReference>
<keyword evidence="7" id="KW-1185">Reference proteome</keyword>
<dbReference type="InterPro" id="IPR005546">
    <property type="entry name" value="Autotransporte_beta"/>
</dbReference>
<keyword evidence="3" id="KW-0378">Hydrolase</keyword>
<dbReference type="InterPro" id="IPR051058">
    <property type="entry name" value="GDSL_Est/Lipase"/>
</dbReference>
<dbReference type="InterPro" id="IPR036514">
    <property type="entry name" value="SGNH_hydro_sf"/>
</dbReference>
<gene>
    <name evidence="6" type="ORF">J2X04_002079</name>
</gene>
<dbReference type="Pfam" id="PF00657">
    <property type="entry name" value="Lipase_GDSL"/>
    <property type="match status" value="1"/>
</dbReference>
<sequence>MKKPVRRLLAAALALAAAPAFAGTFSNTIFFGDSLTDSGFYRNFLIQPSPLVPPNPSNALVGRFTTNPGLVWSEYLANFYGTNAAPAWSLTNTGTRIPGTGSNYAAGGATVVPGPGFPPTPPTSFAPSLTTQVNAYLAGGAADPNALYTVWGGANDLFFTLNGATTPAQFLGSAAAQVGLVGALENAGARYVLVPTMPDVGLTPFGLSQGAAGSAGITALVNGYNQTLFGGLAQQNLRVIPLDTYHLLHEISADPGAYGFNSATIPACAGTSLTCVSTGSGRAFADGVHPSTEAHAIIADYAVSILEAPRQMALLPNSASMVGRSRAERVAAHTGKPAADGMKWWSDLRGDFQRYDDGDIYDGVGPTLSFGVDWSSGDLVYGAFAGYGRQSEDFGHNGGSFDQTDLSLGGFIGWYADNGAWVNGQLSWSQVDFDIDRKITLGQAVRKHSSSADGDNLTAGVSAGWDFGDGALRHGPVLSLLAQRIEIDGFKENHADLSTSLAYPDQSFDSLIGSVGWQASYAISEQFQPYARLTVDREFEDADEEAQAQAQSMPDTAPYAVPGVQFDQDYGTLTFGARTKVFGLEANIGTSLTVGQSNADHATVFATVGADF</sequence>
<dbReference type="PANTHER" id="PTHR45648:SF22">
    <property type="entry name" value="GDSL LIPASE_ACYLHYDROLASE FAMILY PROTEIN (AFU_ORTHOLOGUE AFUA_4G14700)"/>
    <property type="match status" value="1"/>
</dbReference>
<dbReference type="PANTHER" id="PTHR45648">
    <property type="entry name" value="GDSL LIPASE/ACYLHYDROLASE FAMILY PROTEIN (AFU_ORTHOLOGUE AFUA_4G14700)"/>
    <property type="match status" value="1"/>
</dbReference>
<protein>
    <submittedName>
        <fullName evidence="6">Outer membrane lipase/esterase</fullName>
    </submittedName>
</protein>